<dbReference type="NCBIfam" id="TIGR00236">
    <property type="entry name" value="wecB"/>
    <property type="match status" value="1"/>
</dbReference>
<comment type="similarity">
    <text evidence="1">Belongs to the UDP-N-acetylglucosamine 2-epimerase family.</text>
</comment>
<dbReference type="Gene3D" id="3.40.50.2000">
    <property type="entry name" value="Glycogen Phosphorylase B"/>
    <property type="match status" value="2"/>
</dbReference>
<evidence type="ECO:0000259" key="2">
    <source>
        <dbReference type="Pfam" id="PF02350"/>
    </source>
</evidence>
<evidence type="ECO:0000256" key="1">
    <source>
        <dbReference type="RuleBase" id="RU003513"/>
    </source>
</evidence>
<dbReference type="Proteomes" id="UP001501410">
    <property type="component" value="Unassembled WGS sequence"/>
</dbReference>
<dbReference type="EMBL" id="BAABEZ010000022">
    <property type="protein sequence ID" value="GAA4455626.1"/>
    <property type="molecule type" value="Genomic_DNA"/>
</dbReference>
<dbReference type="Pfam" id="PF02350">
    <property type="entry name" value="Epimerase_2"/>
    <property type="match status" value="1"/>
</dbReference>
<dbReference type="PANTHER" id="PTHR43174:SF1">
    <property type="entry name" value="UDP-N-ACETYLGLUCOSAMINE 2-EPIMERASE"/>
    <property type="match status" value="1"/>
</dbReference>
<feature type="domain" description="UDP-N-acetylglucosamine 2-epimerase" evidence="2">
    <location>
        <begin position="35"/>
        <end position="365"/>
    </location>
</feature>
<evidence type="ECO:0000313" key="4">
    <source>
        <dbReference type="Proteomes" id="UP001501410"/>
    </source>
</evidence>
<dbReference type="SUPFAM" id="SSF53756">
    <property type="entry name" value="UDP-Glycosyltransferase/glycogen phosphorylase"/>
    <property type="match status" value="1"/>
</dbReference>
<gene>
    <name evidence="3" type="primary">wecB</name>
    <name evidence="3" type="ORF">GCM10023092_19590</name>
</gene>
<dbReference type="RefSeq" id="WP_344826140.1">
    <property type="nucleotide sequence ID" value="NZ_BAABEZ010000022.1"/>
</dbReference>
<accession>A0ABP8MT29</accession>
<dbReference type="InterPro" id="IPR029767">
    <property type="entry name" value="WecB-like"/>
</dbReference>
<protein>
    <submittedName>
        <fullName evidence="3">UDP-N-acetylglucosamine 2-epimerase (Non-hydrolyzing)</fullName>
    </submittedName>
</protein>
<dbReference type="InterPro" id="IPR003331">
    <property type="entry name" value="UDP_GlcNAc_Epimerase_2_dom"/>
</dbReference>
<comment type="caution">
    <text evidence="3">The sequence shown here is derived from an EMBL/GenBank/DDBJ whole genome shotgun (WGS) entry which is preliminary data.</text>
</comment>
<name>A0ABP8MT29_9BACT</name>
<reference evidence="4" key="1">
    <citation type="journal article" date="2019" name="Int. J. Syst. Evol. Microbiol.">
        <title>The Global Catalogue of Microorganisms (GCM) 10K type strain sequencing project: providing services to taxonomists for standard genome sequencing and annotation.</title>
        <authorList>
            <consortium name="The Broad Institute Genomics Platform"/>
            <consortium name="The Broad Institute Genome Sequencing Center for Infectious Disease"/>
            <person name="Wu L."/>
            <person name="Ma J."/>
        </authorList>
    </citation>
    <scope>NUCLEOTIDE SEQUENCE [LARGE SCALE GENOMIC DNA]</scope>
    <source>
        <strain evidence="4">JCM 31921</strain>
    </source>
</reference>
<evidence type="ECO:0000313" key="3">
    <source>
        <dbReference type="EMBL" id="GAA4455626.1"/>
    </source>
</evidence>
<organism evidence="3 4">
    <name type="scientific">Rurimicrobium arvi</name>
    <dbReference type="NCBI Taxonomy" id="2049916"/>
    <lineage>
        <taxon>Bacteria</taxon>
        <taxon>Pseudomonadati</taxon>
        <taxon>Bacteroidota</taxon>
        <taxon>Chitinophagia</taxon>
        <taxon>Chitinophagales</taxon>
        <taxon>Chitinophagaceae</taxon>
        <taxon>Rurimicrobium</taxon>
    </lineage>
</organism>
<dbReference type="CDD" id="cd03786">
    <property type="entry name" value="GTB_UDP-GlcNAc_2-Epimerase"/>
    <property type="match status" value="1"/>
</dbReference>
<keyword evidence="4" id="KW-1185">Reference proteome</keyword>
<sequence>MDKLIDIVVGARPNFIKVAAIIRELRTKFPEPGNGIRYRLIHTSQHYDNKMSGVFFEELDIPQPDINLNVGHLKSTEQIATIISRYSRVLIESKPDMVIVLGDVNSTVACALATKKTYPDLPLIHVEAGLRCGDRQMPEEINRILTDSISDYFFTTSRRASDNLMNEGVSPGKIFFVGNTMIDTLYTNESRLKQPTFWNTLGLANKGYYVLTLHRQANISSGEILGTLLESVAMAAEGTTVVFPVHPHTEKMIHNFGIEVHPNIVMTDPMGYLEFNYLMKNALAVVTDSGGISEETTIMKVPCITLRDHTERPETCQLGTNLLVGSCNPGNIFDAFDCLRAGKWRMGKDPELWDGKAAERIVDFVAGILRSGKEDKHTIYTLRPKAFGDISYNTIFLN</sequence>
<dbReference type="PANTHER" id="PTHR43174">
    <property type="entry name" value="UDP-N-ACETYLGLUCOSAMINE 2-EPIMERASE"/>
    <property type="match status" value="1"/>
</dbReference>
<proteinExistence type="inferred from homology"/>
<keyword evidence="1" id="KW-0413">Isomerase</keyword>